<feature type="region of interest" description="Disordered" evidence="1">
    <location>
        <begin position="581"/>
        <end position="636"/>
    </location>
</feature>
<feature type="compositionally biased region" description="Basic and acidic residues" evidence="1">
    <location>
        <begin position="442"/>
        <end position="479"/>
    </location>
</feature>
<feature type="compositionally biased region" description="Polar residues" evidence="1">
    <location>
        <begin position="165"/>
        <end position="176"/>
    </location>
</feature>
<dbReference type="AlphaFoldDB" id="A0AA88KZJ5"/>
<name>A0AA88KZJ5_ARTSF</name>
<evidence type="ECO:0000313" key="3">
    <source>
        <dbReference type="Proteomes" id="UP001187531"/>
    </source>
</evidence>
<feature type="compositionally biased region" description="Basic and acidic residues" evidence="1">
    <location>
        <begin position="389"/>
        <end position="405"/>
    </location>
</feature>
<reference evidence="2" key="1">
    <citation type="submission" date="2023-07" db="EMBL/GenBank/DDBJ databases">
        <title>Chromosome-level genome assembly of Artemia franciscana.</title>
        <authorList>
            <person name="Jo E."/>
        </authorList>
    </citation>
    <scope>NUCLEOTIDE SEQUENCE</scope>
    <source>
        <tissue evidence="2">Whole body</tissue>
    </source>
</reference>
<dbReference type="Proteomes" id="UP001187531">
    <property type="component" value="Unassembled WGS sequence"/>
</dbReference>
<evidence type="ECO:0000313" key="2">
    <source>
        <dbReference type="EMBL" id="KAK2710787.1"/>
    </source>
</evidence>
<feature type="region of interest" description="Disordered" evidence="1">
    <location>
        <begin position="540"/>
        <end position="563"/>
    </location>
</feature>
<feature type="compositionally biased region" description="Polar residues" evidence="1">
    <location>
        <begin position="545"/>
        <end position="558"/>
    </location>
</feature>
<protein>
    <submittedName>
        <fullName evidence="2">Uncharacterized protein</fullName>
    </submittedName>
</protein>
<feature type="compositionally biased region" description="Basic and acidic residues" evidence="1">
    <location>
        <begin position="37"/>
        <end position="51"/>
    </location>
</feature>
<feature type="compositionally biased region" description="Basic and acidic residues" evidence="1">
    <location>
        <begin position="342"/>
        <end position="364"/>
    </location>
</feature>
<feature type="region of interest" description="Disordered" evidence="1">
    <location>
        <begin position="33"/>
        <end position="52"/>
    </location>
</feature>
<evidence type="ECO:0000256" key="1">
    <source>
        <dbReference type="SAM" id="MobiDB-lite"/>
    </source>
</evidence>
<feature type="compositionally biased region" description="Basic and acidic residues" evidence="1">
    <location>
        <begin position="234"/>
        <end position="261"/>
    </location>
</feature>
<feature type="compositionally biased region" description="Polar residues" evidence="1">
    <location>
        <begin position="196"/>
        <end position="206"/>
    </location>
</feature>
<feature type="compositionally biased region" description="Polar residues" evidence="1">
    <location>
        <begin position="67"/>
        <end position="79"/>
    </location>
</feature>
<feature type="compositionally biased region" description="Polar residues" evidence="1">
    <location>
        <begin position="418"/>
        <end position="428"/>
    </location>
</feature>
<keyword evidence="3" id="KW-1185">Reference proteome</keyword>
<accession>A0AA88KZJ5</accession>
<feature type="compositionally biased region" description="Basic and acidic residues" evidence="1">
    <location>
        <begin position="138"/>
        <end position="164"/>
    </location>
</feature>
<organism evidence="2 3">
    <name type="scientific">Artemia franciscana</name>
    <name type="common">Brine shrimp</name>
    <name type="synonym">Artemia sanfranciscana</name>
    <dbReference type="NCBI Taxonomy" id="6661"/>
    <lineage>
        <taxon>Eukaryota</taxon>
        <taxon>Metazoa</taxon>
        <taxon>Ecdysozoa</taxon>
        <taxon>Arthropoda</taxon>
        <taxon>Crustacea</taxon>
        <taxon>Branchiopoda</taxon>
        <taxon>Anostraca</taxon>
        <taxon>Artemiidae</taxon>
        <taxon>Artemia</taxon>
    </lineage>
</organism>
<feature type="compositionally biased region" description="Polar residues" evidence="1">
    <location>
        <begin position="596"/>
        <end position="607"/>
    </location>
</feature>
<feature type="compositionally biased region" description="Basic and acidic residues" evidence="1">
    <location>
        <begin position="608"/>
        <end position="618"/>
    </location>
</feature>
<feature type="region of interest" description="Disordered" evidence="1">
    <location>
        <begin position="138"/>
        <end position="209"/>
    </location>
</feature>
<feature type="compositionally biased region" description="Polar residues" evidence="1">
    <location>
        <begin position="262"/>
        <end position="271"/>
    </location>
</feature>
<feature type="compositionally biased region" description="Basic and acidic residues" evidence="1">
    <location>
        <begin position="324"/>
        <end position="333"/>
    </location>
</feature>
<comment type="caution">
    <text evidence="2">The sequence shown here is derived from an EMBL/GenBank/DDBJ whole genome shotgun (WGS) entry which is preliminary data.</text>
</comment>
<feature type="region of interest" description="Disordered" evidence="1">
    <location>
        <begin position="324"/>
        <end position="479"/>
    </location>
</feature>
<dbReference type="EMBL" id="JAVRJZ010000016">
    <property type="protein sequence ID" value="KAK2710787.1"/>
    <property type="molecule type" value="Genomic_DNA"/>
</dbReference>
<proteinExistence type="predicted"/>
<feature type="region of interest" description="Disordered" evidence="1">
    <location>
        <begin position="65"/>
        <end position="107"/>
    </location>
</feature>
<sequence length="786" mass="89565">MVKNHKFKGKQVDISVFCATEMEIHSDIPRFPKQRGSKTEYEREFTEDKGGSWRKQNLAEIGKQFSDRSNSTENNTWRNLGNKLTEDTSTGWRNPIQDGKSTWRSQKSASTYEIYRDNLSEDTNTSWRRNIHSKDVKYRGESTEDKGSSWRRKDMTETGKHLSDRSNSTESMNRRNLCNDLTEGKSTGWRNPIQDGKSTWRTQKSAGTDEVYRDNLSEDTNTSWGRNIHSKDVQYRGESTEDKGSSWRRKDMTETGKHLSDRSNSTESMNRRNLCNNLTEGTSTGWRNPIQDGRSTWSGGIDKVYRGNLTEDTDTSWGRKIHSKDAQYRRESTEGVSWRRKNMNETAERRDPIQRNRSAWESRKSLSTNYVYRENLTEDTDTRRRRNTHSKDVQYGRDSPEDKSGSWKRGKEKGLSDGSDSAECNSWKSLGKNLTEGTSIGRMDKNLNRGYKSGREVLGSRETSSKDEDAKETVKSERDAQECFMDPAYSIGNKSHGWGNGQNLRNSFTEDTTSNNQKINNWSSFCKDFPGFKCFSEDNHHQDKNQSTSESNTVSSRKNVLEGNDSGEDFCNILLTKKNMSKNNEDWNNPIEGSKTKLTSGSLFPSDNSDRNKPKGDVQKSNQDQSSSSVERSEKNYTCAADTATLKKDTATTTGKTNMSGNLQIGLADSLIQEVSIKTERRVSAEGKEEPLHRNVIDRPIDGNKSIKAELKLTTLPPQEDTNISYNKNTSKNPRVTHYTHGGARDNRNITEKYKRNGLCGAAASKYLSIRQKANNRFSLLQPEDD</sequence>
<gene>
    <name evidence="2" type="ORF">QYM36_012086</name>
</gene>
<feature type="region of interest" description="Disordered" evidence="1">
    <location>
        <begin position="234"/>
        <end position="271"/>
    </location>
</feature>
<feature type="compositionally biased region" description="Polar residues" evidence="1">
    <location>
        <begin position="619"/>
        <end position="630"/>
    </location>
</feature>